<evidence type="ECO:0000256" key="5">
    <source>
        <dbReference type="ARBA" id="ARBA00022989"/>
    </source>
</evidence>
<dbReference type="PANTHER" id="PTHR31961:SF3">
    <property type="entry name" value="SENSITIVE TO HIGH EXPRESSION PROTEIN 9, MITOCHONDRIAL"/>
    <property type="match status" value="1"/>
</dbReference>
<comment type="function">
    <text evidence="9">Required for the maintenance of the structure of the mitochondrial inner membrane. Involved in mitochondrial morphology. Causes growth arrest when highly overexpressed.</text>
</comment>
<feature type="transmembrane region" description="Helical" evidence="10">
    <location>
        <begin position="244"/>
        <end position="264"/>
    </location>
</feature>
<keyword evidence="6 11" id="KW-0175">Coiled coil</keyword>
<keyword evidence="7 10" id="KW-0496">Mitochondrion</keyword>
<evidence type="ECO:0000313" key="13">
    <source>
        <dbReference type="EMBL" id="KHJ30507.1"/>
    </source>
</evidence>
<evidence type="ECO:0000256" key="11">
    <source>
        <dbReference type="SAM" id="Coils"/>
    </source>
</evidence>
<feature type="transmembrane region" description="Helical" evidence="10">
    <location>
        <begin position="389"/>
        <end position="412"/>
    </location>
</feature>
<dbReference type="HOGENOM" id="CLU_025632_2_1_1"/>
<keyword evidence="8 10" id="KW-0472">Membrane</keyword>
<dbReference type="Pfam" id="PF05546">
    <property type="entry name" value="She9_MDM33"/>
    <property type="match status" value="1"/>
</dbReference>
<name>A0A0B1NVV5_UNCNE</name>
<dbReference type="Proteomes" id="UP000030854">
    <property type="component" value="Unassembled WGS sequence"/>
</dbReference>
<feature type="compositionally biased region" description="Polar residues" evidence="12">
    <location>
        <begin position="60"/>
        <end position="76"/>
    </location>
</feature>
<evidence type="ECO:0000256" key="6">
    <source>
        <dbReference type="ARBA" id="ARBA00023054"/>
    </source>
</evidence>
<evidence type="ECO:0000256" key="10">
    <source>
        <dbReference type="RuleBase" id="RU364128"/>
    </source>
</evidence>
<protein>
    <recommendedName>
        <fullName evidence="10">Sensitive to high expression protein 9, mitochondrial</fullName>
    </recommendedName>
</protein>
<sequence length="417" mass="47156">MQSLIRGTPRHISDLIKITHILKGSRIESSKILFVLSTYPYHRNQNHVRQFVNCIKQNRTSDTSHSGLPINDTSTHGEPDSGLPSEEAGRRLAVTKKFSQLMDRLQGNIFTASQRINDITGYSGIEALKNQIASLEKNLQDAQNAVRAARITYKTTVADRASSQREVTTLLARKDSWSPSDLERFTTLYRMDHTNEQAVQEAATRLADVEREVEHASSQLRNSILSRYHEEQIWSDKIRRMSTWGTWGLMGVNVILFFVFQFGFEPWRRKRLIQGFEGKVLEALEMEKNYKVSNGKDLDLVSSIITPTDTDELEMRLLNEGESTDLPTVRKEQNIYSDDSGGAVVTDVEDISFLVRISNLTGSKTMAQYAANFTGLFSDKIIEIRKQEIMIIAIESALIGATIASTVFFSFFNNSIS</sequence>
<keyword evidence="5 10" id="KW-1133">Transmembrane helix</keyword>
<gene>
    <name evidence="13" type="ORF">EV44_g4448</name>
</gene>
<reference evidence="13 14" key="1">
    <citation type="journal article" date="2014" name="BMC Genomics">
        <title>Adaptive genomic structural variation in the grape powdery mildew pathogen, Erysiphe necator.</title>
        <authorList>
            <person name="Jones L."/>
            <person name="Riaz S."/>
            <person name="Morales-Cruz A."/>
            <person name="Amrine K.C."/>
            <person name="McGuire B."/>
            <person name="Gubler W.D."/>
            <person name="Walker M.A."/>
            <person name="Cantu D."/>
        </authorList>
    </citation>
    <scope>NUCLEOTIDE SEQUENCE [LARGE SCALE GENOMIC DNA]</scope>
    <source>
        <strain evidence="14">c</strain>
    </source>
</reference>
<evidence type="ECO:0000256" key="7">
    <source>
        <dbReference type="ARBA" id="ARBA00023128"/>
    </source>
</evidence>
<comment type="subcellular location">
    <subcellularLocation>
        <location evidence="10">Mitochondrion inner membrane</location>
        <topology evidence="10">Multi-pass membrane protein</topology>
    </subcellularLocation>
</comment>
<evidence type="ECO:0000256" key="3">
    <source>
        <dbReference type="ARBA" id="ARBA00022792"/>
    </source>
</evidence>
<dbReference type="InterPro" id="IPR008839">
    <property type="entry name" value="MDM33_fungi"/>
</dbReference>
<dbReference type="GO" id="GO:0005743">
    <property type="term" value="C:mitochondrial inner membrane"/>
    <property type="evidence" value="ECO:0007669"/>
    <property type="project" value="UniProtKB-SubCell"/>
</dbReference>
<comment type="similarity">
    <text evidence="1 10">Belongs to the SHE9 family.</text>
</comment>
<evidence type="ECO:0000256" key="4">
    <source>
        <dbReference type="ARBA" id="ARBA00022946"/>
    </source>
</evidence>
<evidence type="ECO:0000256" key="1">
    <source>
        <dbReference type="ARBA" id="ARBA00007472"/>
    </source>
</evidence>
<evidence type="ECO:0000256" key="9">
    <source>
        <dbReference type="ARBA" id="ARBA00024807"/>
    </source>
</evidence>
<evidence type="ECO:0000256" key="8">
    <source>
        <dbReference type="ARBA" id="ARBA00023136"/>
    </source>
</evidence>
<comment type="caution">
    <text evidence="13">The sequence shown here is derived from an EMBL/GenBank/DDBJ whole genome shotgun (WGS) entry which is preliminary data.</text>
</comment>
<dbReference type="GO" id="GO:0007007">
    <property type="term" value="P:inner mitochondrial membrane organization"/>
    <property type="evidence" value="ECO:0007669"/>
    <property type="project" value="TreeGrafter"/>
</dbReference>
<feature type="region of interest" description="Disordered" evidence="12">
    <location>
        <begin position="60"/>
        <end position="87"/>
    </location>
</feature>
<evidence type="ECO:0000313" key="14">
    <source>
        <dbReference type="Proteomes" id="UP000030854"/>
    </source>
</evidence>
<organism evidence="13 14">
    <name type="scientific">Uncinula necator</name>
    <name type="common">Grape powdery mildew</name>
    <dbReference type="NCBI Taxonomy" id="52586"/>
    <lineage>
        <taxon>Eukaryota</taxon>
        <taxon>Fungi</taxon>
        <taxon>Dikarya</taxon>
        <taxon>Ascomycota</taxon>
        <taxon>Pezizomycotina</taxon>
        <taxon>Leotiomycetes</taxon>
        <taxon>Erysiphales</taxon>
        <taxon>Erysiphaceae</taxon>
        <taxon>Erysiphe</taxon>
    </lineage>
</organism>
<evidence type="ECO:0000256" key="12">
    <source>
        <dbReference type="SAM" id="MobiDB-lite"/>
    </source>
</evidence>
<dbReference type="STRING" id="52586.A0A0B1NVV5"/>
<keyword evidence="3 10" id="KW-0999">Mitochondrion inner membrane</keyword>
<dbReference type="PANTHER" id="PTHR31961">
    <property type="entry name" value="SENSITIVE TO HIGH EXPRESSION PROTEIN 9, MITOCHONDRIAL"/>
    <property type="match status" value="1"/>
</dbReference>
<comment type="subunit">
    <text evidence="10">Homooligomer.</text>
</comment>
<dbReference type="OrthoDB" id="5595506at2759"/>
<dbReference type="EMBL" id="JNVN01004102">
    <property type="protein sequence ID" value="KHJ30507.1"/>
    <property type="molecule type" value="Genomic_DNA"/>
</dbReference>
<evidence type="ECO:0000256" key="2">
    <source>
        <dbReference type="ARBA" id="ARBA00022692"/>
    </source>
</evidence>
<feature type="coiled-coil region" evidence="11">
    <location>
        <begin position="125"/>
        <end position="152"/>
    </location>
</feature>
<keyword evidence="2 10" id="KW-0812">Transmembrane</keyword>
<dbReference type="AlphaFoldDB" id="A0A0B1NVV5"/>
<keyword evidence="14" id="KW-1185">Reference proteome</keyword>
<accession>A0A0B1NVV5</accession>
<proteinExistence type="inferred from homology"/>
<keyword evidence="4 10" id="KW-0809">Transit peptide</keyword>